<evidence type="ECO:0000256" key="1">
    <source>
        <dbReference type="SAM" id="SignalP"/>
    </source>
</evidence>
<evidence type="ECO:0000313" key="2">
    <source>
        <dbReference type="EMBL" id="ADH64681.1"/>
    </source>
</evidence>
<sequence length="129" mass="14063">MRVKILAVFALLALLAACAPQQTTQVPSVGFAASPQQLYDALIQLGPTINPGAGYTNYRIADRSNSSVSFVAELALGTSFNFLAQDARLQVTCQVIPAQGRTDVGFVYCSPQERAQQFYNLLSTRYRQL</sequence>
<dbReference type="RefSeq" id="WP_013159215.1">
    <property type="nucleotide sequence ID" value="NC_014212.1"/>
</dbReference>
<name>D7BCU8_ALLS1</name>
<dbReference type="OrthoDB" id="9892678at2"/>
<keyword evidence="1" id="KW-0732">Signal</keyword>
<dbReference type="HOGENOM" id="CLU_1946255_0_0_0"/>
<organism evidence="2 3">
    <name type="scientific">Allomeiothermus silvanus (strain ATCC 700542 / DSM 9946 / NBRC 106475 / NCIMB 13440 / VI-R2)</name>
    <name type="common">Thermus silvanus</name>
    <dbReference type="NCBI Taxonomy" id="526227"/>
    <lineage>
        <taxon>Bacteria</taxon>
        <taxon>Thermotogati</taxon>
        <taxon>Deinococcota</taxon>
        <taxon>Deinococci</taxon>
        <taxon>Thermales</taxon>
        <taxon>Thermaceae</taxon>
        <taxon>Allomeiothermus</taxon>
    </lineage>
</organism>
<dbReference type="KEGG" id="msv:Mesil_2839"/>
<evidence type="ECO:0008006" key="4">
    <source>
        <dbReference type="Google" id="ProtNLM"/>
    </source>
</evidence>
<proteinExistence type="predicted"/>
<dbReference type="STRING" id="526227.Mesil_2839"/>
<keyword evidence="3" id="KW-1185">Reference proteome</keyword>
<protein>
    <recommendedName>
        <fullName evidence="4">Lipoprotein</fullName>
    </recommendedName>
</protein>
<dbReference type="EMBL" id="CP002042">
    <property type="protein sequence ID" value="ADH64681.1"/>
    <property type="molecule type" value="Genomic_DNA"/>
</dbReference>
<dbReference type="PROSITE" id="PS51257">
    <property type="entry name" value="PROKAR_LIPOPROTEIN"/>
    <property type="match status" value="1"/>
</dbReference>
<feature type="chain" id="PRO_5003093306" description="Lipoprotein" evidence="1">
    <location>
        <begin position="20"/>
        <end position="129"/>
    </location>
</feature>
<accession>D7BCU8</accession>
<reference evidence="2 3" key="1">
    <citation type="journal article" date="2010" name="Stand. Genomic Sci.">
        <title>Complete genome sequence of Meiothermus silvanus type strain (VI-R2).</title>
        <authorList>
            <person name="Sikorski J."/>
            <person name="Tindall B.J."/>
            <person name="Lowry S."/>
            <person name="Lucas S."/>
            <person name="Nolan M."/>
            <person name="Copeland A."/>
            <person name="Glavina Del Rio T."/>
            <person name="Tice H."/>
            <person name="Cheng J.F."/>
            <person name="Han C."/>
            <person name="Pitluck S."/>
            <person name="Liolios K."/>
            <person name="Ivanova N."/>
            <person name="Mavromatis K."/>
            <person name="Mikhailova N."/>
            <person name="Pati A."/>
            <person name="Goodwin L."/>
            <person name="Chen A."/>
            <person name="Palaniappan K."/>
            <person name="Land M."/>
            <person name="Hauser L."/>
            <person name="Chang Y.J."/>
            <person name="Jeffries C.D."/>
            <person name="Rohde M."/>
            <person name="Goker M."/>
            <person name="Woyke T."/>
            <person name="Bristow J."/>
            <person name="Eisen J.A."/>
            <person name="Markowitz V."/>
            <person name="Hugenholtz P."/>
            <person name="Kyrpides N.C."/>
            <person name="Klenk H.P."/>
            <person name="Lapidus A."/>
        </authorList>
    </citation>
    <scope>NUCLEOTIDE SEQUENCE [LARGE SCALE GENOMIC DNA]</scope>
    <source>
        <strain evidence="3">ATCC 700542 / DSM 9946 / VI-R2</strain>
    </source>
</reference>
<feature type="signal peptide" evidence="1">
    <location>
        <begin position="1"/>
        <end position="19"/>
    </location>
</feature>
<dbReference type="Proteomes" id="UP000001916">
    <property type="component" value="Chromosome"/>
</dbReference>
<gene>
    <name evidence="2" type="ordered locus">Mesil_2839</name>
</gene>
<evidence type="ECO:0000313" key="3">
    <source>
        <dbReference type="Proteomes" id="UP000001916"/>
    </source>
</evidence>
<dbReference type="AlphaFoldDB" id="D7BCU8"/>